<sequence>MLKSAVYSILAASLVNAGTIPLGKLSDIDKIGTQTEIFPFLGGSGPYYSFPGDYGISRDLPESCEMKQVQMVGRHGERYPTVSKAKSIMTTWYKLSNYTGQFSGALSFLNDDYEFFIRDTKNLEMETTLANSVNVLNPYTGEMNAKRHARDFLAQYGYMVENQTSFAVFTSNSNRCHDTAQYFIDGLGDKFNISLQTISEAESAGANTLSAHHSCPAWDDDVNDDILKKYDTKYLSGIAKRLNKENKGLNLTSSDANTFFAWCAYEINARGYSDICNIFTKDELVRFSYGQDLETYYQTGPGYDVVRSVGANLFNASVKLLKESEVQDQKVWLSFTHDTDILNYLTTIGIIDDKNNLTAEHVPFMENTFHRSWYVPQGARVYTEKFQCSNDTYVRYVINDAVVPIETCSTGPGFSCEINDFYDYAEKRVAGTDFLKVCNVSSVSNSTELTFFWDWNTKHYNDTLLKQ</sequence>
<comment type="similarity">
    <text evidence="2">Belongs to the histidine acid phosphatase family.</text>
</comment>
<evidence type="ECO:0000313" key="10">
    <source>
        <dbReference type="EMBL" id="QID79280.1"/>
    </source>
</evidence>
<dbReference type="InterPro" id="IPR016274">
    <property type="entry name" value="Histidine_acid_Pase_euk"/>
</dbReference>
<dbReference type="PROSITE" id="PS00616">
    <property type="entry name" value="HIS_ACID_PHOSPHAT_1"/>
    <property type="match status" value="1"/>
</dbReference>
<dbReference type="PROSITE" id="PS00778">
    <property type="entry name" value="HIS_ACID_PHOSPHAT_2"/>
    <property type="match status" value="1"/>
</dbReference>
<protein>
    <recommendedName>
        <fullName evidence="3">acid phosphatase</fullName>
        <ecNumber evidence="3">3.1.3.2</ecNumber>
    </recommendedName>
</protein>
<accession>A0A6C1DRP2</accession>
<dbReference type="PIRSF" id="PIRSF000894">
    <property type="entry name" value="Acid_phosphatase"/>
    <property type="match status" value="1"/>
</dbReference>
<keyword evidence="8" id="KW-1015">Disulfide bond</keyword>
<gene>
    <name evidence="10" type="primary">PHO11_1</name>
    <name evidence="10" type="ORF">GRS66_001532</name>
</gene>
<evidence type="ECO:0000256" key="6">
    <source>
        <dbReference type="ARBA" id="ARBA00023180"/>
    </source>
</evidence>
<evidence type="ECO:0000256" key="2">
    <source>
        <dbReference type="ARBA" id="ARBA00005375"/>
    </source>
</evidence>
<dbReference type="GO" id="GO:0003993">
    <property type="term" value="F:acid phosphatase activity"/>
    <property type="evidence" value="ECO:0007669"/>
    <property type="project" value="UniProtKB-EC"/>
</dbReference>
<dbReference type="SUPFAM" id="SSF53254">
    <property type="entry name" value="Phosphoglycerate mutase-like"/>
    <property type="match status" value="1"/>
</dbReference>
<dbReference type="EMBL" id="CP048987">
    <property type="protein sequence ID" value="QID79280.1"/>
    <property type="molecule type" value="Genomic_DNA"/>
</dbReference>
<keyword evidence="11" id="KW-1185">Reference proteome</keyword>
<evidence type="ECO:0000256" key="8">
    <source>
        <dbReference type="PIRSR" id="PIRSR000894-2"/>
    </source>
</evidence>
<evidence type="ECO:0000256" key="9">
    <source>
        <dbReference type="SAM" id="SignalP"/>
    </source>
</evidence>
<dbReference type="InterPro" id="IPR033379">
    <property type="entry name" value="Acid_Pase_AS"/>
</dbReference>
<evidence type="ECO:0000313" key="11">
    <source>
        <dbReference type="Proteomes" id="UP000501346"/>
    </source>
</evidence>
<dbReference type="InterPro" id="IPR029033">
    <property type="entry name" value="His_PPase_superfam"/>
</dbReference>
<dbReference type="OrthoDB" id="6509975at2759"/>
<feature type="signal peptide" evidence="9">
    <location>
        <begin position="1"/>
        <end position="17"/>
    </location>
</feature>
<evidence type="ECO:0000256" key="5">
    <source>
        <dbReference type="ARBA" id="ARBA00022801"/>
    </source>
</evidence>
<dbReference type="PANTHER" id="PTHR20963">
    <property type="entry name" value="MULTIPLE INOSITOL POLYPHOSPHATE PHOSPHATASE-RELATED"/>
    <property type="match status" value="1"/>
</dbReference>
<dbReference type="CDD" id="cd07061">
    <property type="entry name" value="HP_HAP_like"/>
    <property type="match status" value="1"/>
</dbReference>
<dbReference type="Pfam" id="PF00328">
    <property type="entry name" value="His_Phos_2"/>
    <property type="match status" value="1"/>
</dbReference>
<reference evidence="10 11" key="1">
    <citation type="journal article" date="2019" name="BMC Genomics">
        <title>Chromosome level assembly and comparative genome analysis confirm lager-brewing yeasts originated from a single hybridization.</title>
        <authorList>
            <person name="Salazar A.N."/>
            <person name="Gorter de Vries A.R."/>
            <person name="van den Broek M."/>
            <person name="Brouwers N."/>
            <person name="de la Torre Cortes P."/>
            <person name="Kuijpers N.G.A."/>
            <person name="Daran J.G."/>
            <person name="Abeel T."/>
        </authorList>
    </citation>
    <scope>NUCLEOTIDE SEQUENCE [LARGE SCALE GENOMIC DNA]</scope>
    <source>
        <strain evidence="10 11">CBS 1483</strain>
    </source>
</reference>
<evidence type="ECO:0000256" key="4">
    <source>
        <dbReference type="ARBA" id="ARBA00022729"/>
    </source>
</evidence>
<dbReference type="EC" id="3.1.3.2" evidence="3"/>
<proteinExistence type="inferred from homology"/>
<feature type="disulfide bond" evidence="8">
    <location>
        <begin position="263"/>
        <end position="276"/>
    </location>
</feature>
<keyword evidence="6" id="KW-0325">Glycoprotein</keyword>
<dbReference type="Proteomes" id="UP000501346">
    <property type="component" value="Chromosome ScVI"/>
</dbReference>
<feature type="active site" description="Nucleophile" evidence="7">
    <location>
        <position position="75"/>
    </location>
</feature>
<comment type="catalytic activity">
    <reaction evidence="1">
        <text>a phosphate monoester + H2O = an alcohol + phosphate</text>
        <dbReference type="Rhea" id="RHEA:15017"/>
        <dbReference type="ChEBI" id="CHEBI:15377"/>
        <dbReference type="ChEBI" id="CHEBI:30879"/>
        <dbReference type="ChEBI" id="CHEBI:43474"/>
        <dbReference type="ChEBI" id="CHEBI:67140"/>
        <dbReference type="EC" id="3.1.3.2"/>
    </reaction>
</comment>
<evidence type="ECO:0000256" key="1">
    <source>
        <dbReference type="ARBA" id="ARBA00000032"/>
    </source>
</evidence>
<dbReference type="PANTHER" id="PTHR20963:SF18">
    <property type="entry name" value="ACID PHOSPHATASE PHO11-RELATED"/>
    <property type="match status" value="1"/>
</dbReference>
<keyword evidence="5" id="KW-0378">Hydrolase</keyword>
<dbReference type="GO" id="GO:0009277">
    <property type="term" value="C:fungal-type cell wall"/>
    <property type="evidence" value="ECO:0007669"/>
    <property type="project" value="TreeGrafter"/>
</dbReference>
<evidence type="ECO:0000256" key="7">
    <source>
        <dbReference type="PIRSR" id="PIRSR000894-1"/>
    </source>
</evidence>
<keyword evidence="4 9" id="KW-0732">Signal</keyword>
<dbReference type="Gene3D" id="3.40.50.1240">
    <property type="entry name" value="Phosphoglycerate mutase-like"/>
    <property type="match status" value="1"/>
</dbReference>
<dbReference type="InterPro" id="IPR000560">
    <property type="entry name" value="His_Pase_clade-2"/>
</dbReference>
<organism evidence="10 11">
    <name type="scientific">Saccharomyces pastorianus</name>
    <name type="common">Lager yeast</name>
    <name type="synonym">Saccharomyces cerevisiae x Saccharomyces eubayanus</name>
    <dbReference type="NCBI Taxonomy" id="27292"/>
    <lineage>
        <taxon>Eukaryota</taxon>
        <taxon>Fungi</taxon>
        <taxon>Dikarya</taxon>
        <taxon>Ascomycota</taxon>
        <taxon>Saccharomycotina</taxon>
        <taxon>Saccharomycetes</taxon>
        <taxon>Saccharomycetales</taxon>
        <taxon>Saccharomycetaceae</taxon>
        <taxon>Saccharomyces</taxon>
    </lineage>
</organism>
<feature type="disulfide bond" evidence="8">
    <location>
        <begin position="408"/>
        <end position="416"/>
    </location>
</feature>
<evidence type="ECO:0000256" key="3">
    <source>
        <dbReference type="ARBA" id="ARBA00012646"/>
    </source>
</evidence>
<feature type="active site" description="Proton donor" evidence="7">
    <location>
        <position position="338"/>
    </location>
</feature>
<dbReference type="SMR" id="A0A6C1DRP2"/>
<feature type="disulfide bond" evidence="8">
    <location>
        <begin position="64"/>
        <end position="388"/>
    </location>
</feature>
<dbReference type="AlphaFoldDB" id="A0A6C1DRP2"/>
<feature type="chain" id="PRO_5025665030" description="acid phosphatase" evidence="9">
    <location>
        <begin position="18"/>
        <end position="467"/>
    </location>
</feature>
<name>A0A6C1DRP2_SACPS</name>
<dbReference type="FunFam" id="3.40.50.1240:FF:000021">
    <property type="entry name" value="Acid phosphatase"/>
    <property type="match status" value="1"/>
</dbReference>